<reference evidence="1 2" key="1">
    <citation type="submission" date="2017-10" db="EMBL/GenBank/DDBJ databases">
        <authorList>
            <person name="Regsiter A."/>
            <person name="William W."/>
        </authorList>
    </citation>
    <scope>NUCLEOTIDE SEQUENCE [LARGE SCALE GENOMIC DNA]</scope>
    <source>
        <strain evidence="1 2">CFBP6991</strain>
    </source>
</reference>
<protein>
    <submittedName>
        <fullName evidence="1">Uncharacterized protein</fullName>
    </submittedName>
</protein>
<dbReference type="Proteomes" id="UP000234345">
    <property type="component" value="Unassembled WGS sequence"/>
</dbReference>
<sequence>MRCPHRLRDTEWIRPWTFLRVIHAAKGAAGSAQSRNAAVDLLHCPITSSNSDSNHGPV</sequence>
<name>A0A7Z7IZE3_XANCH</name>
<dbReference type="EMBL" id="OCZC01000062">
    <property type="protein sequence ID" value="SOO24441.1"/>
    <property type="molecule type" value="Genomic_DNA"/>
</dbReference>
<evidence type="ECO:0000313" key="2">
    <source>
        <dbReference type="Proteomes" id="UP000234345"/>
    </source>
</evidence>
<comment type="caution">
    <text evidence="1">The sequence shown here is derived from an EMBL/GenBank/DDBJ whole genome shotgun (WGS) entry which is preliminary data.</text>
</comment>
<dbReference type="AlphaFoldDB" id="A0A7Z7IZE3"/>
<gene>
    <name evidence="1" type="ORF">XFF6991_360054</name>
</gene>
<accession>A0A7Z7IZE3</accession>
<proteinExistence type="predicted"/>
<evidence type="ECO:0000313" key="1">
    <source>
        <dbReference type="EMBL" id="SOO24441.1"/>
    </source>
</evidence>
<organism evidence="1 2">
    <name type="scientific">Xanthomonas campestris pv. phaseoli</name>
    <dbReference type="NCBI Taxonomy" id="317013"/>
    <lineage>
        <taxon>Bacteria</taxon>
        <taxon>Pseudomonadati</taxon>
        <taxon>Pseudomonadota</taxon>
        <taxon>Gammaproteobacteria</taxon>
        <taxon>Lysobacterales</taxon>
        <taxon>Lysobacteraceae</taxon>
        <taxon>Xanthomonas</taxon>
    </lineage>
</organism>